<evidence type="ECO:0000313" key="6">
    <source>
        <dbReference type="EMBL" id="TDP61400.1"/>
    </source>
</evidence>
<reference evidence="6 7" key="1">
    <citation type="submission" date="2019-03" db="EMBL/GenBank/DDBJ databases">
        <title>Genomic Encyclopedia of Type Strains, Phase IV (KMG-IV): sequencing the most valuable type-strain genomes for metagenomic binning, comparative biology and taxonomic classification.</title>
        <authorList>
            <person name="Goeker M."/>
        </authorList>
    </citation>
    <scope>NUCLEOTIDE SEQUENCE [LARGE SCALE GENOMIC DNA]</scope>
    <source>
        <strain evidence="6 7">DSM 16998</strain>
    </source>
</reference>
<evidence type="ECO:0000256" key="1">
    <source>
        <dbReference type="ARBA" id="ARBA00004117"/>
    </source>
</evidence>
<keyword evidence="3 4" id="KW-0975">Bacterial flagellum</keyword>
<dbReference type="PANTHER" id="PTHR34653:SF1">
    <property type="entry name" value="FLAGELLAR HOOK-BASAL BODY COMPLEX PROTEIN FLIE"/>
    <property type="match status" value="1"/>
</dbReference>
<evidence type="ECO:0000256" key="5">
    <source>
        <dbReference type="NCBIfam" id="TIGR00205"/>
    </source>
</evidence>
<dbReference type="InterPro" id="IPR001624">
    <property type="entry name" value="FliE"/>
</dbReference>
<name>A0A4R6QGE7_9BURK</name>
<dbReference type="PRINTS" id="PR01006">
    <property type="entry name" value="FLGHOOKFLIE"/>
</dbReference>
<dbReference type="OrthoDB" id="8909229at2"/>
<dbReference type="GO" id="GO:0009425">
    <property type="term" value="C:bacterial-type flagellum basal body"/>
    <property type="evidence" value="ECO:0007669"/>
    <property type="project" value="UniProtKB-SubCell"/>
</dbReference>
<dbReference type="GO" id="GO:0003774">
    <property type="term" value="F:cytoskeletal motor activity"/>
    <property type="evidence" value="ECO:0007669"/>
    <property type="project" value="InterPro"/>
</dbReference>
<sequence length="107" mass="11696">MSASIDFLPPLAGIRPPLPIDATGGSHDTMRVVAGTGFTELVTAGLQAVNADWMRAQQGLGDLAQGGIGNLHEVMIRLEESRTSFQLFLQVRNRLVESYQDLMRMQI</sequence>
<dbReference type="Pfam" id="PF02049">
    <property type="entry name" value="FliE"/>
    <property type="match status" value="1"/>
</dbReference>
<dbReference type="Proteomes" id="UP000295361">
    <property type="component" value="Unassembled WGS sequence"/>
</dbReference>
<keyword evidence="6" id="KW-0966">Cell projection</keyword>
<organism evidence="6 7">
    <name type="scientific">Roseateles toxinivorans</name>
    <dbReference type="NCBI Taxonomy" id="270368"/>
    <lineage>
        <taxon>Bacteria</taxon>
        <taxon>Pseudomonadati</taxon>
        <taxon>Pseudomonadota</taxon>
        <taxon>Betaproteobacteria</taxon>
        <taxon>Burkholderiales</taxon>
        <taxon>Sphaerotilaceae</taxon>
        <taxon>Roseateles</taxon>
    </lineage>
</organism>
<evidence type="ECO:0000256" key="3">
    <source>
        <dbReference type="ARBA" id="ARBA00023143"/>
    </source>
</evidence>
<protein>
    <recommendedName>
        <fullName evidence="4 5">Flagellar hook-basal body complex protein FliE</fullName>
    </recommendedName>
</protein>
<keyword evidence="7" id="KW-1185">Reference proteome</keyword>
<evidence type="ECO:0000256" key="4">
    <source>
        <dbReference type="HAMAP-Rule" id="MF_00724"/>
    </source>
</evidence>
<dbReference type="PANTHER" id="PTHR34653">
    <property type="match status" value="1"/>
</dbReference>
<accession>A0A4R6QGE7</accession>
<comment type="subcellular location">
    <subcellularLocation>
        <location evidence="1 4">Bacterial flagellum basal body</location>
    </subcellularLocation>
</comment>
<keyword evidence="6" id="KW-0969">Cilium</keyword>
<evidence type="ECO:0000313" key="7">
    <source>
        <dbReference type="Proteomes" id="UP000295361"/>
    </source>
</evidence>
<dbReference type="RefSeq" id="WP_133703712.1">
    <property type="nucleotide sequence ID" value="NZ_SNXS01000013.1"/>
</dbReference>
<evidence type="ECO:0000256" key="2">
    <source>
        <dbReference type="ARBA" id="ARBA00009272"/>
    </source>
</evidence>
<dbReference type="HAMAP" id="MF_00724">
    <property type="entry name" value="FliE"/>
    <property type="match status" value="1"/>
</dbReference>
<dbReference type="InParanoid" id="A0A4R6QGE7"/>
<dbReference type="GO" id="GO:0005198">
    <property type="term" value="F:structural molecule activity"/>
    <property type="evidence" value="ECO:0007669"/>
    <property type="project" value="UniProtKB-UniRule"/>
</dbReference>
<dbReference type="NCBIfam" id="TIGR00205">
    <property type="entry name" value="fliE"/>
    <property type="match status" value="1"/>
</dbReference>
<keyword evidence="6" id="KW-0282">Flagellum</keyword>
<dbReference type="EMBL" id="SNXS01000013">
    <property type="protein sequence ID" value="TDP61400.1"/>
    <property type="molecule type" value="Genomic_DNA"/>
</dbReference>
<gene>
    <name evidence="4" type="primary">fliE</name>
    <name evidence="6" type="ORF">DES47_11383</name>
</gene>
<comment type="caution">
    <text evidence="6">The sequence shown here is derived from an EMBL/GenBank/DDBJ whole genome shotgun (WGS) entry which is preliminary data.</text>
</comment>
<proteinExistence type="inferred from homology"/>
<comment type="similarity">
    <text evidence="2 4">Belongs to the FliE family.</text>
</comment>
<dbReference type="GO" id="GO:0071973">
    <property type="term" value="P:bacterial-type flagellum-dependent cell motility"/>
    <property type="evidence" value="ECO:0007669"/>
    <property type="project" value="InterPro"/>
</dbReference>
<dbReference type="AlphaFoldDB" id="A0A4R6QGE7"/>